<evidence type="ECO:0000313" key="5">
    <source>
        <dbReference type="Proteomes" id="UP000002892"/>
    </source>
</evidence>
<dbReference type="InterPro" id="IPR010611">
    <property type="entry name" value="3D_dom"/>
</dbReference>
<evidence type="ECO:0000313" key="4">
    <source>
        <dbReference type="EMBL" id="AFM39481.1"/>
    </source>
</evidence>
<keyword evidence="2" id="KW-0472">Membrane</keyword>
<dbReference type="Pfam" id="PF07501">
    <property type="entry name" value="G5"/>
    <property type="match status" value="1"/>
</dbReference>
<keyword evidence="5" id="KW-1185">Reference proteome</keyword>
<dbReference type="SMART" id="SM01208">
    <property type="entry name" value="G5"/>
    <property type="match status" value="1"/>
</dbReference>
<keyword evidence="1" id="KW-0732">Signal</keyword>
<dbReference type="CDD" id="cd22786">
    <property type="entry name" value="DPBB_YuiC-like"/>
    <property type="match status" value="1"/>
</dbReference>
<evidence type="ECO:0000256" key="1">
    <source>
        <dbReference type="ARBA" id="ARBA00022729"/>
    </source>
</evidence>
<dbReference type="Proteomes" id="UP000002892">
    <property type="component" value="Chromosome"/>
</dbReference>
<protein>
    <recommendedName>
        <fullName evidence="3">G5 domain-containing protein</fullName>
    </recommendedName>
</protein>
<accession>I4D107</accession>
<dbReference type="GO" id="GO:0004553">
    <property type="term" value="F:hydrolase activity, hydrolyzing O-glycosyl compounds"/>
    <property type="evidence" value="ECO:0007669"/>
    <property type="project" value="InterPro"/>
</dbReference>
<dbReference type="InterPro" id="IPR007137">
    <property type="entry name" value="DUF348"/>
</dbReference>
<dbReference type="InterPro" id="IPR036908">
    <property type="entry name" value="RlpA-like_sf"/>
</dbReference>
<reference evidence="4 5" key="1">
    <citation type="journal article" date="2012" name="J. Bacteriol.">
        <title>Complete genome sequences of Desulfosporosinus orientis DSM765T, Desulfosporosinus youngiae DSM17734T, Desulfosporosinus meridiei DSM13257T, and Desulfosporosinus acidiphilus DSM22704T.</title>
        <authorList>
            <person name="Pester M."/>
            <person name="Brambilla E."/>
            <person name="Alazard D."/>
            <person name="Rattei T."/>
            <person name="Weinmaier T."/>
            <person name="Han J."/>
            <person name="Lucas S."/>
            <person name="Lapidus A."/>
            <person name="Cheng J.F."/>
            <person name="Goodwin L."/>
            <person name="Pitluck S."/>
            <person name="Peters L."/>
            <person name="Ovchinnikova G."/>
            <person name="Teshima H."/>
            <person name="Detter J.C."/>
            <person name="Han C.S."/>
            <person name="Tapia R."/>
            <person name="Land M.L."/>
            <person name="Hauser L."/>
            <person name="Kyrpides N.C."/>
            <person name="Ivanova N.N."/>
            <person name="Pagani I."/>
            <person name="Huntmann M."/>
            <person name="Wei C.L."/>
            <person name="Davenport K.W."/>
            <person name="Daligault H."/>
            <person name="Chain P.S."/>
            <person name="Chen A."/>
            <person name="Mavromatis K."/>
            <person name="Markowitz V."/>
            <person name="Szeto E."/>
            <person name="Mikhailova N."/>
            <person name="Pati A."/>
            <person name="Wagner M."/>
            <person name="Woyke T."/>
            <person name="Ollivier B."/>
            <person name="Klenk H.P."/>
            <person name="Spring S."/>
            <person name="Loy A."/>
        </authorList>
    </citation>
    <scope>NUCLEOTIDE SEQUENCE [LARGE SCALE GENOMIC DNA]</scope>
    <source>
        <strain evidence="5">DSM 22704 / JCM 16185 / SJ4</strain>
    </source>
</reference>
<evidence type="ECO:0000256" key="2">
    <source>
        <dbReference type="SAM" id="Phobius"/>
    </source>
</evidence>
<dbReference type="GO" id="GO:0019867">
    <property type="term" value="C:outer membrane"/>
    <property type="evidence" value="ECO:0007669"/>
    <property type="project" value="InterPro"/>
</dbReference>
<dbReference type="eggNOG" id="COG3584">
    <property type="taxonomic scope" value="Bacteria"/>
</dbReference>
<dbReference type="Gene3D" id="2.40.40.10">
    <property type="entry name" value="RlpA-like domain"/>
    <property type="match status" value="1"/>
</dbReference>
<dbReference type="Gene3D" id="2.20.230.10">
    <property type="entry name" value="Resuscitation-promoting factor rpfb"/>
    <property type="match status" value="1"/>
</dbReference>
<gene>
    <name evidence="4" type="ordered locus">Desaci_0414</name>
</gene>
<organism evidence="4 5">
    <name type="scientific">Desulfosporosinus acidiphilus (strain DSM 22704 / JCM 16185 / SJ4)</name>
    <dbReference type="NCBI Taxonomy" id="646529"/>
    <lineage>
        <taxon>Bacteria</taxon>
        <taxon>Bacillati</taxon>
        <taxon>Bacillota</taxon>
        <taxon>Clostridia</taxon>
        <taxon>Eubacteriales</taxon>
        <taxon>Desulfitobacteriaceae</taxon>
        <taxon>Desulfosporosinus</taxon>
    </lineage>
</organism>
<keyword evidence="2" id="KW-0812">Transmembrane</keyword>
<dbReference type="STRING" id="646529.Desaci_0414"/>
<feature type="transmembrane region" description="Helical" evidence="2">
    <location>
        <begin position="42"/>
        <end position="59"/>
    </location>
</feature>
<dbReference type="InterPro" id="IPR011098">
    <property type="entry name" value="G5_dom"/>
</dbReference>
<dbReference type="AlphaFoldDB" id="I4D107"/>
<dbReference type="EMBL" id="CP003639">
    <property type="protein sequence ID" value="AFM39481.1"/>
    <property type="molecule type" value="Genomic_DNA"/>
</dbReference>
<dbReference type="PANTHER" id="PTHR39160:SF4">
    <property type="entry name" value="RESUSCITATION-PROMOTING FACTOR RPFB"/>
    <property type="match status" value="1"/>
</dbReference>
<dbReference type="PANTHER" id="PTHR39160">
    <property type="entry name" value="CELL WALL-BINDING PROTEIN YOCH"/>
    <property type="match status" value="1"/>
</dbReference>
<dbReference type="InterPro" id="IPR051933">
    <property type="entry name" value="Resuscitation_pf_RpfB"/>
</dbReference>
<dbReference type="eggNOG" id="COG3583">
    <property type="taxonomic scope" value="Bacteria"/>
</dbReference>
<feature type="domain" description="G5" evidence="3">
    <location>
        <begin position="173"/>
        <end position="253"/>
    </location>
</feature>
<dbReference type="GO" id="GO:0009254">
    <property type="term" value="P:peptidoglycan turnover"/>
    <property type="evidence" value="ECO:0007669"/>
    <property type="project" value="InterPro"/>
</dbReference>
<dbReference type="Pfam" id="PF03990">
    <property type="entry name" value="DUF348"/>
    <property type="match status" value="2"/>
</dbReference>
<name>I4D107_DESAJ</name>
<dbReference type="HOGENOM" id="CLU_036884_0_0_9"/>
<sequence>MHHLLSFINEVRFIINLGISSSNFVEHIKGLVKNKGKNRTNIYLTLTLIAIVLAAGFVLSTRKTISLIIDGKPESVITYRSNVNQVLLSEGVKVTPYDKVIPPLDSKVSNNSAITVKHAVAVKLNIAGKETTKYSPADTVNDFLTAQGIVLGSEDKVTPDKTTKLHDGIEIDVARVEHKSVSALETVAFNTIRRPDSSLPNTYLKTIQDGQNGEKQTVFDVIYENGKEISRKIIGEHFIKQPVDKIMVAGTFPSMPVSRGGEQLDFKKVIQVKATAYYAVSGVGRTYTSSGRMAVRNPEGYSTIAVDPSVIPYGTKVFVEGYGYAVAADTGTAIRGNWIDVFFDTSAEARRWAVKYVKVYIL</sequence>
<dbReference type="KEGG" id="dai:Desaci_0414"/>
<dbReference type="SUPFAM" id="SSF50685">
    <property type="entry name" value="Barwin-like endoglucanases"/>
    <property type="match status" value="1"/>
</dbReference>
<dbReference type="PROSITE" id="PS51109">
    <property type="entry name" value="G5"/>
    <property type="match status" value="1"/>
</dbReference>
<proteinExistence type="predicted"/>
<dbReference type="Pfam" id="PF06725">
    <property type="entry name" value="3D"/>
    <property type="match status" value="1"/>
</dbReference>
<evidence type="ECO:0000259" key="3">
    <source>
        <dbReference type="PROSITE" id="PS51109"/>
    </source>
</evidence>
<keyword evidence="2" id="KW-1133">Transmembrane helix</keyword>